<keyword evidence="3" id="KW-1185">Reference proteome</keyword>
<evidence type="ECO:0000313" key="3">
    <source>
        <dbReference type="Proteomes" id="UP001458880"/>
    </source>
</evidence>
<reference evidence="2 3" key="1">
    <citation type="journal article" date="2024" name="BMC Genomics">
        <title>De novo assembly and annotation of Popillia japonica's genome with initial clues to its potential as an invasive pest.</title>
        <authorList>
            <person name="Cucini C."/>
            <person name="Boschi S."/>
            <person name="Funari R."/>
            <person name="Cardaioli E."/>
            <person name="Iannotti N."/>
            <person name="Marturano G."/>
            <person name="Paoli F."/>
            <person name="Bruttini M."/>
            <person name="Carapelli A."/>
            <person name="Frati F."/>
            <person name="Nardi F."/>
        </authorList>
    </citation>
    <scope>NUCLEOTIDE SEQUENCE [LARGE SCALE GENOMIC DNA]</scope>
    <source>
        <strain evidence="2">DMR45628</strain>
    </source>
</reference>
<keyword evidence="1" id="KW-0732">Signal</keyword>
<name>A0AAW1L0Z4_POPJA</name>
<sequence>MFLEITYLFVNTLICLCSPLKLVELREHYAKCLQNEGSDVRCPIERCKWVGHFRELPAHWRSKKLALHSYIEENICKTKSTKYSYFVNMVEAHDSVFFFKSMCKEGSFFWALQYVGDENKAEDFLYEVEIFNPTRVECKFIEGVCIYTPNAMVGQYLTEDKDLLYNFRVRKVNKVQADRHRKKVERLVEKHTKK</sequence>
<comment type="caution">
    <text evidence="2">The sequence shown here is derived from an EMBL/GenBank/DDBJ whole genome shotgun (WGS) entry which is preliminary data.</text>
</comment>
<dbReference type="SUPFAM" id="SSF49599">
    <property type="entry name" value="TRAF domain-like"/>
    <property type="match status" value="1"/>
</dbReference>
<proteinExistence type="predicted"/>
<feature type="chain" id="PRO_5043901029" evidence="1">
    <location>
        <begin position="18"/>
        <end position="194"/>
    </location>
</feature>
<evidence type="ECO:0000313" key="2">
    <source>
        <dbReference type="EMBL" id="KAK9728348.1"/>
    </source>
</evidence>
<feature type="signal peptide" evidence="1">
    <location>
        <begin position="1"/>
        <end position="17"/>
    </location>
</feature>
<accession>A0AAW1L0Z4</accession>
<dbReference type="AlphaFoldDB" id="A0AAW1L0Z4"/>
<gene>
    <name evidence="2" type="ORF">QE152_g18013</name>
</gene>
<protein>
    <submittedName>
        <fullName evidence="2">Seven in absentia protein family</fullName>
    </submittedName>
</protein>
<organism evidence="2 3">
    <name type="scientific">Popillia japonica</name>
    <name type="common">Japanese beetle</name>
    <dbReference type="NCBI Taxonomy" id="7064"/>
    <lineage>
        <taxon>Eukaryota</taxon>
        <taxon>Metazoa</taxon>
        <taxon>Ecdysozoa</taxon>
        <taxon>Arthropoda</taxon>
        <taxon>Hexapoda</taxon>
        <taxon>Insecta</taxon>
        <taxon>Pterygota</taxon>
        <taxon>Neoptera</taxon>
        <taxon>Endopterygota</taxon>
        <taxon>Coleoptera</taxon>
        <taxon>Polyphaga</taxon>
        <taxon>Scarabaeiformia</taxon>
        <taxon>Scarabaeidae</taxon>
        <taxon>Rutelinae</taxon>
        <taxon>Popillia</taxon>
    </lineage>
</organism>
<evidence type="ECO:0000256" key="1">
    <source>
        <dbReference type="SAM" id="SignalP"/>
    </source>
</evidence>
<dbReference type="EMBL" id="JASPKY010000171">
    <property type="protein sequence ID" value="KAK9728348.1"/>
    <property type="molecule type" value="Genomic_DNA"/>
</dbReference>
<dbReference type="Proteomes" id="UP001458880">
    <property type="component" value="Unassembled WGS sequence"/>
</dbReference>